<feature type="region of interest" description="Disordered" evidence="1">
    <location>
        <begin position="1"/>
        <end position="60"/>
    </location>
</feature>
<feature type="compositionally biased region" description="Polar residues" evidence="1">
    <location>
        <begin position="1"/>
        <end position="11"/>
    </location>
</feature>
<gene>
    <name evidence="3" type="primary">LOC106013705</name>
</gene>
<dbReference type="Proteomes" id="UP000694888">
    <property type="component" value="Unplaced"/>
</dbReference>
<protein>
    <submittedName>
        <fullName evidence="3">Protein PIF-like</fullName>
    </submittedName>
</protein>
<accession>A0ABM1ADH1</accession>
<sequence>MRARSTSTSTGELGREVFLHVTLDITGENDDDDDGDDEDENEDAEEDAEEEEEEEEEELESKFLCSLIGTLNGVGLTRDPTDPAKFLQCFLSGSDLQTDYAVESKFCRFGTLWDDDIGTCVNPFAVGSDPCRSGTPGDERDYGIQCNAYWQCAGGGGGGVVGSNALCCPTGQAYVTGVGCVADASCTDQCPPTSAASFPVFCPYAVSPLGPEYYRVHTSSFIIDKACPTGLTFDFEFCFCNGTATDGF</sequence>
<reference evidence="3" key="1">
    <citation type="submission" date="2025-08" db="UniProtKB">
        <authorList>
            <consortium name="RefSeq"/>
        </authorList>
    </citation>
    <scope>IDENTIFICATION</scope>
</reference>
<evidence type="ECO:0000313" key="3">
    <source>
        <dbReference type="RefSeq" id="XP_012945596.1"/>
    </source>
</evidence>
<proteinExistence type="predicted"/>
<dbReference type="InterPro" id="IPR036508">
    <property type="entry name" value="Chitin-bd_dom_sf"/>
</dbReference>
<dbReference type="SUPFAM" id="SSF57625">
    <property type="entry name" value="Invertebrate chitin-binding proteins"/>
    <property type="match status" value="1"/>
</dbReference>
<evidence type="ECO:0000256" key="1">
    <source>
        <dbReference type="SAM" id="MobiDB-lite"/>
    </source>
</evidence>
<keyword evidence="2" id="KW-1185">Reference proteome</keyword>
<evidence type="ECO:0000313" key="2">
    <source>
        <dbReference type="Proteomes" id="UP000694888"/>
    </source>
</evidence>
<dbReference type="GeneID" id="106013705"/>
<dbReference type="RefSeq" id="XP_012945596.1">
    <property type="nucleotide sequence ID" value="XM_013090142.1"/>
</dbReference>
<feature type="compositionally biased region" description="Acidic residues" evidence="1">
    <location>
        <begin position="27"/>
        <end position="59"/>
    </location>
</feature>
<organism evidence="2 3">
    <name type="scientific">Aplysia californica</name>
    <name type="common">California sea hare</name>
    <dbReference type="NCBI Taxonomy" id="6500"/>
    <lineage>
        <taxon>Eukaryota</taxon>
        <taxon>Metazoa</taxon>
        <taxon>Spiralia</taxon>
        <taxon>Lophotrochozoa</taxon>
        <taxon>Mollusca</taxon>
        <taxon>Gastropoda</taxon>
        <taxon>Heterobranchia</taxon>
        <taxon>Euthyneura</taxon>
        <taxon>Tectipleura</taxon>
        <taxon>Aplysiida</taxon>
        <taxon>Aplysioidea</taxon>
        <taxon>Aplysiidae</taxon>
        <taxon>Aplysia</taxon>
    </lineage>
</organism>
<name>A0ABM1ADH1_APLCA</name>